<name>A0ABR1SLH1_9PEZI</name>
<evidence type="ECO:0000313" key="2">
    <source>
        <dbReference type="Proteomes" id="UP001444661"/>
    </source>
</evidence>
<comment type="caution">
    <text evidence="1">The sequence shown here is derived from an EMBL/GenBank/DDBJ whole genome shotgun (WGS) entry which is preliminary data.</text>
</comment>
<dbReference type="Proteomes" id="UP001444661">
    <property type="component" value="Unassembled WGS sequence"/>
</dbReference>
<organism evidence="1 2">
    <name type="scientific">Apiospora rasikravindrae</name>
    <dbReference type="NCBI Taxonomy" id="990691"/>
    <lineage>
        <taxon>Eukaryota</taxon>
        <taxon>Fungi</taxon>
        <taxon>Dikarya</taxon>
        <taxon>Ascomycota</taxon>
        <taxon>Pezizomycotina</taxon>
        <taxon>Sordariomycetes</taxon>
        <taxon>Xylariomycetidae</taxon>
        <taxon>Amphisphaeriales</taxon>
        <taxon>Apiosporaceae</taxon>
        <taxon>Apiospora</taxon>
    </lineage>
</organism>
<protein>
    <submittedName>
        <fullName evidence="1">Uncharacterized protein</fullName>
    </submittedName>
</protein>
<sequence length="357" mass="39385">MKFGYPGTPPSQIKRPQLKRQAEAFAGGDPFFEEHGERSPKKRRILSFPIGPPKDKHTLLCRGSAAAARRYRKITDSSPTAAKAKTKRKTKVERKTKRLITADESTTVGRLDLFAWQTDYIQTSSTLATPKSKNRPPPKKSRQAAASRLVLGKGIADVGFWLGNSTSSPAHALAQQFSGDGLLDGILGTSTMLTKSVALRHQQPLRQRSLGTPPKTPVSIGIPQTPIKVTMYDEVARNDTIQGEIIYLAVGRGASINTDYSDAYGMRHHRTYNACSTTSSIKTGPRRHGGTLYITVYTYESPEKANQENIVSASCSDSRYPKYEAHDGSQRSLFESHGATVLSLRKAVSRTYMERKR</sequence>
<gene>
    <name evidence="1" type="ORF">PG993_010169</name>
</gene>
<accession>A0ABR1SLH1</accession>
<reference evidence="1 2" key="1">
    <citation type="submission" date="2023-01" db="EMBL/GenBank/DDBJ databases">
        <title>Analysis of 21 Apiospora genomes using comparative genomics revels a genus with tremendous synthesis potential of carbohydrate active enzymes and secondary metabolites.</title>
        <authorList>
            <person name="Sorensen T."/>
        </authorList>
    </citation>
    <scope>NUCLEOTIDE SEQUENCE [LARGE SCALE GENOMIC DNA]</scope>
    <source>
        <strain evidence="1 2">CBS 33761</strain>
    </source>
</reference>
<evidence type="ECO:0000313" key="1">
    <source>
        <dbReference type="EMBL" id="KAK8035174.1"/>
    </source>
</evidence>
<proteinExistence type="predicted"/>
<keyword evidence="2" id="KW-1185">Reference proteome</keyword>
<dbReference type="CDD" id="cd21789">
    <property type="entry name" value="Rad21_Rec8_M_SpRec8p-like"/>
    <property type="match status" value="1"/>
</dbReference>
<dbReference type="EMBL" id="JAQQWK010000009">
    <property type="protein sequence ID" value="KAK8035174.1"/>
    <property type="molecule type" value="Genomic_DNA"/>
</dbReference>